<reference evidence="12" key="1">
    <citation type="submission" date="2020-02" db="EMBL/GenBank/DDBJ databases">
        <authorList>
            <person name="Meier V. D."/>
        </authorList>
    </citation>
    <scope>NUCLEOTIDE SEQUENCE</scope>
    <source>
        <strain evidence="12">AVDCRST_MAG23</strain>
    </source>
</reference>
<evidence type="ECO:0000256" key="3">
    <source>
        <dbReference type="ARBA" id="ARBA00006490"/>
    </source>
</evidence>
<evidence type="ECO:0000256" key="6">
    <source>
        <dbReference type="ARBA" id="ARBA00022723"/>
    </source>
</evidence>
<comment type="function">
    <text evidence="2">Catalyzes the removal of elemental sulfur atoms from cysteine to produce alanine. Seems to participate in the biosynthesis of the nitrogenase metalloclusters by providing the inorganic sulfur required for the Fe-S core formation.</text>
</comment>
<dbReference type="InterPro" id="IPR015421">
    <property type="entry name" value="PyrdxlP-dep_Trfase_major"/>
</dbReference>
<dbReference type="InterPro" id="IPR015422">
    <property type="entry name" value="PyrdxlP-dep_Trfase_small"/>
</dbReference>
<protein>
    <recommendedName>
        <fullName evidence="4">Cysteine desulfurase</fullName>
    </recommendedName>
</protein>
<evidence type="ECO:0000256" key="2">
    <source>
        <dbReference type="ARBA" id="ARBA00003120"/>
    </source>
</evidence>
<evidence type="ECO:0000256" key="7">
    <source>
        <dbReference type="ARBA" id="ARBA00022898"/>
    </source>
</evidence>
<accession>A0A6J4TU36</accession>
<keyword evidence="6" id="KW-0479">Metal-binding</keyword>
<dbReference type="GO" id="GO:0046872">
    <property type="term" value="F:metal ion binding"/>
    <property type="evidence" value="ECO:0007669"/>
    <property type="project" value="UniProtKB-KW"/>
</dbReference>
<dbReference type="PANTHER" id="PTHR11601">
    <property type="entry name" value="CYSTEINE DESULFURYLASE FAMILY MEMBER"/>
    <property type="match status" value="1"/>
</dbReference>
<evidence type="ECO:0000256" key="9">
    <source>
        <dbReference type="ARBA" id="ARBA00023014"/>
    </source>
</evidence>
<comment type="catalytic activity">
    <reaction evidence="10">
        <text>(sulfur carrier)-H + L-cysteine = (sulfur carrier)-SH + L-alanine</text>
        <dbReference type="Rhea" id="RHEA:43892"/>
        <dbReference type="Rhea" id="RHEA-COMP:14737"/>
        <dbReference type="Rhea" id="RHEA-COMP:14739"/>
        <dbReference type="ChEBI" id="CHEBI:29917"/>
        <dbReference type="ChEBI" id="CHEBI:35235"/>
        <dbReference type="ChEBI" id="CHEBI:57972"/>
        <dbReference type="ChEBI" id="CHEBI:64428"/>
        <dbReference type="EC" id="2.8.1.7"/>
    </reaction>
</comment>
<dbReference type="InterPro" id="IPR016454">
    <property type="entry name" value="Cysteine_dSase"/>
</dbReference>
<keyword evidence="8" id="KW-0408">Iron</keyword>
<evidence type="ECO:0000259" key="11">
    <source>
        <dbReference type="Pfam" id="PF00266"/>
    </source>
</evidence>
<dbReference type="EMBL" id="CADCWD010000042">
    <property type="protein sequence ID" value="CAA9531662.1"/>
    <property type="molecule type" value="Genomic_DNA"/>
</dbReference>
<name>A0A6J4TU36_9SPHN</name>
<dbReference type="PIRSF" id="PIRSF005572">
    <property type="entry name" value="NifS"/>
    <property type="match status" value="1"/>
</dbReference>
<dbReference type="PANTHER" id="PTHR11601:SF34">
    <property type="entry name" value="CYSTEINE DESULFURASE"/>
    <property type="match status" value="1"/>
</dbReference>
<dbReference type="InterPro" id="IPR000192">
    <property type="entry name" value="Aminotrans_V_dom"/>
</dbReference>
<dbReference type="Pfam" id="PF00266">
    <property type="entry name" value="Aminotran_5"/>
    <property type="match status" value="1"/>
</dbReference>
<comment type="cofactor">
    <cofactor evidence="1">
        <name>pyridoxal 5'-phosphate</name>
        <dbReference type="ChEBI" id="CHEBI:597326"/>
    </cofactor>
</comment>
<dbReference type="GO" id="GO:0031071">
    <property type="term" value="F:cysteine desulfurase activity"/>
    <property type="evidence" value="ECO:0007669"/>
    <property type="project" value="UniProtKB-EC"/>
</dbReference>
<dbReference type="Gene3D" id="3.90.1150.10">
    <property type="entry name" value="Aspartate Aminotransferase, domain 1"/>
    <property type="match status" value="2"/>
</dbReference>
<evidence type="ECO:0000256" key="1">
    <source>
        <dbReference type="ARBA" id="ARBA00001933"/>
    </source>
</evidence>
<keyword evidence="5 12" id="KW-0808">Transferase</keyword>
<dbReference type="Gene3D" id="3.40.640.10">
    <property type="entry name" value="Type I PLP-dependent aspartate aminotransferase-like (Major domain)"/>
    <property type="match status" value="1"/>
</dbReference>
<organism evidence="12">
    <name type="scientific">uncultured Sphingosinicella sp</name>
    <dbReference type="NCBI Taxonomy" id="478748"/>
    <lineage>
        <taxon>Bacteria</taxon>
        <taxon>Pseudomonadati</taxon>
        <taxon>Pseudomonadota</taxon>
        <taxon>Alphaproteobacteria</taxon>
        <taxon>Sphingomonadales</taxon>
        <taxon>Sphingosinicellaceae</taxon>
        <taxon>Sphingosinicella</taxon>
        <taxon>environmental samples</taxon>
    </lineage>
</organism>
<evidence type="ECO:0000313" key="12">
    <source>
        <dbReference type="EMBL" id="CAA9531662.1"/>
    </source>
</evidence>
<keyword evidence="9" id="KW-0411">Iron-sulfur</keyword>
<evidence type="ECO:0000256" key="8">
    <source>
        <dbReference type="ARBA" id="ARBA00023004"/>
    </source>
</evidence>
<evidence type="ECO:0000256" key="4">
    <source>
        <dbReference type="ARBA" id="ARBA00013558"/>
    </source>
</evidence>
<dbReference type="GO" id="GO:0051536">
    <property type="term" value="F:iron-sulfur cluster binding"/>
    <property type="evidence" value="ECO:0007669"/>
    <property type="project" value="UniProtKB-KW"/>
</dbReference>
<dbReference type="SUPFAM" id="SSF53383">
    <property type="entry name" value="PLP-dependent transferases"/>
    <property type="match status" value="1"/>
</dbReference>
<proteinExistence type="inferred from homology"/>
<dbReference type="InterPro" id="IPR015424">
    <property type="entry name" value="PyrdxlP-dep_Trfase"/>
</dbReference>
<sequence length="375" mass="38972">MGPRIYLDHAATTPIVPEARAEMADALMKWHNPNSPHAEGRASRAALEEARARIKRAFGWNGELIFTSGASEALEIALGRTDRRVLASAVEHEAVFRAAPDARLLPLGPKAQVSLEALDRELRAGPPPLVAIQHVNSETGVGQPVGSYAQAVRAAGGLLLSDCSQSAGKAPLPDADLIVVSAHKLGGPPGIGALLVRDLGMLRAIGGQEFGYRAGTQNVPAALGFAAATEAFQIRKPTRFPDGLPMVGWLDELGHSILDIDYPIGQAGGKWQPASTSFEDAPSHAGWIAALTMPGVSAHAQLIRFDAAGIALSAGSACSSGALKPSRVLSAFGVPDDEAACTIRVSFGWSTTAADIATFFTTWLDMAAGAGVRAA</sequence>
<evidence type="ECO:0000256" key="5">
    <source>
        <dbReference type="ARBA" id="ARBA00022679"/>
    </source>
</evidence>
<gene>
    <name evidence="12" type="ORF">AVDCRST_MAG23-1012</name>
</gene>
<evidence type="ECO:0000256" key="10">
    <source>
        <dbReference type="ARBA" id="ARBA00050776"/>
    </source>
</evidence>
<comment type="similarity">
    <text evidence="3">Belongs to the class-V pyridoxal-phosphate-dependent aminotransferase family. NifS/IscS subfamily.</text>
</comment>
<dbReference type="AlphaFoldDB" id="A0A6J4TU36"/>
<keyword evidence="7" id="KW-0663">Pyridoxal phosphate</keyword>
<feature type="domain" description="Aminotransferase class V" evidence="11">
    <location>
        <begin position="5"/>
        <end position="232"/>
    </location>
</feature>